<dbReference type="InterPro" id="IPR035422">
    <property type="entry name" value="AlgF"/>
</dbReference>
<dbReference type="RefSeq" id="WP_109922196.1">
    <property type="nucleotide sequence ID" value="NZ_QGLF01000004.1"/>
</dbReference>
<dbReference type="Proteomes" id="UP000246077">
    <property type="component" value="Unassembled WGS sequence"/>
</dbReference>
<evidence type="ECO:0000313" key="10">
    <source>
        <dbReference type="Proteomes" id="UP000246077"/>
    </source>
</evidence>
<accession>A0A317DZV4</accession>
<evidence type="ECO:0000313" key="9">
    <source>
        <dbReference type="EMBL" id="PWR19981.1"/>
    </source>
</evidence>
<comment type="pathway">
    <text evidence="2">Glycan biosynthesis; alginate biosynthesis.</text>
</comment>
<keyword evidence="7" id="KW-0016">Alginate biosynthesis</keyword>
<organism evidence="9 10">
    <name type="scientific">Zavarzinia compransoris</name>
    <dbReference type="NCBI Taxonomy" id="1264899"/>
    <lineage>
        <taxon>Bacteria</taxon>
        <taxon>Pseudomonadati</taxon>
        <taxon>Pseudomonadota</taxon>
        <taxon>Alphaproteobacteria</taxon>
        <taxon>Rhodospirillales</taxon>
        <taxon>Zavarziniaceae</taxon>
        <taxon>Zavarzinia</taxon>
    </lineage>
</organism>
<evidence type="ECO:0000256" key="6">
    <source>
        <dbReference type="ARBA" id="ARBA00022764"/>
    </source>
</evidence>
<reference evidence="10" key="1">
    <citation type="submission" date="2018-05" db="EMBL/GenBank/DDBJ databases">
        <title>Zavarzinia sp. HR-AS.</title>
        <authorList>
            <person name="Lee Y."/>
            <person name="Jeon C.O."/>
        </authorList>
    </citation>
    <scope>NUCLEOTIDE SEQUENCE [LARGE SCALE GENOMIC DNA]</scope>
    <source>
        <strain evidence="10">DSM 1231</strain>
    </source>
</reference>
<keyword evidence="6" id="KW-0574">Periplasm</keyword>
<dbReference type="OrthoDB" id="8718161at2"/>
<feature type="chain" id="PRO_5016395634" description="Alginate biosynthesis protein AlgF" evidence="8">
    <location>
        <begin position="18"/>
        <end position="216"/>
    </location>
</feature>
<dbReference type="GO" id="GO:0042121">
    <property type="term" value="P:alginic acid biosynthetic process"/>
    <property type="evidence" value="ECO:0007669"/>
    <property type="project" value="UniProtKB-UniPathway"/>
</dbReference>
<keyword evidence="9" id="KW-0132">Cell division</keyword>
<sequence>MVRAVLFCLAAALPATAAAEAMLYETGPGVPSGYVRFLNASAAPVAIRAGGAAIELGAGSFSRYQAIPSGAEQRAKAGVGGTAQEVRVTAATDEFVTVAIVAGAAPLLIRDLPQDFNALKADIAFLNADPACADAAMRAGARKTVVFERIAPGAMARRLVNPVEAVIEAACGTDPVTGSVDLGMLAARGRYSIAVIPDGAGGHRLVGGRDEQAKYD</sequence>
<gene>
    <name evidence="9" type="ORF">DKG75_16180</name>
</gene>
<dbReference type="EMBL" id="QGLF01000004">
    <property type="protein sequence ID" value="PWR19981.1"/>
    <property type="molecule type" value="Genomic_DNA"/>
</dbReference>
<proteinExistence type="inferred from homology"/>
<dbReference type="GO" id="GO:0051301">
    <property type="term" value="P:cell division"/>
    <property type="evidence" value="ECO:0007669"/>
    <property type="project" value="UniProtKB-KW"/>
</dbReference>
<dbReference type="AlphaFoldDB" id="A0A317DZV4"/>
<evidence type="ECO:0000256" key="8">
    <source>
        <dbReference type="SAM" id="SignalP"/>
    </source>
</evidence>
<keyword evidence="5 8" id="KW-0732">Signal</keyword>
<comment type="similarity">
    <text evidence="3">Belongs to the AlgF family.</text>
</comment>
<comment type="caution">
    <text evidence="9">The sequence shown here is derived from an EMBL/GenBank/DDBJ whole genome shotgun (WGS) entry which is preliminary data.</text>
</comment>
<keyword evidence="9" id="KW-0131">Cell cycle</keyword>
<evidence type="ECO:0000256" key="4">
    <source>
        <dbReference type="ARBA" id="ARBA00013964"/>
    </source>
</evidence>
<feature type="signal peptide" evidence="8">
    <location>
        <begin position="1"/>
        <end position="17"/>
    </location>
</feature>
<protein>
    <recommendedName>
        <fullName evidence="4">Alginate biosynthesis protein AlgF</fullName>
    </recommendedName>
</protein>
<comment type="subcellular location">
    <subcellularLocation>
        <location evidence="1">Periplasm</location>
    </subcellularLocation>
</comment>
<dbReference type="Pfam" id="PF11182">
    <property type="entry name" value="AlgF"/>
    <property type="match status" value="1"/>
</dbReference>
<evidence type="ECO:0000256" key="5">
    <source>
        <dbReference type="ARBA" id="ARBA00022729"/>
    </source>
</evidence>
<evidence type="ECO:0000256" key="1">
    <source>
        <dbReference type="ARBA" id="ARBA00004418"/>
    </source>
</evidence>
<evidence type="ECO:0000256" key="7">
    <source>
        <dbReference type="ARBA" id="ARBA00022841"/>
    </source>
</evidence>
<name>A0A317DZV4_9PROT</name>
<evidence type="ECO:0000256" key="2">
    <source>
        <dbReference type="ARBA" id="ARBA00005182"/>
    </source>
</evidence>
<dbReference type="GO" id="GO:0042597">
    <property type="term" value="C:periplasmic space"/>
    <property type="evidence" value="ECO:0007669"/>
    <property type="project" value="UniProtKB-SubCell"/>
</dbReference>
<keyword evidence="10" id="KW-1185">Reference proteome</keyword>
<evidence type="ECO:0000256" key="3">
    <source>
        <dbReference type="ARBA" id="ARBA00010033"/>
    </source>
</evidence>
<dbReference type="UniPathway" id="UPA00286"/>